<dbReference type="AlphaFoldDB" id="A0A6S6UFV5"/>
<comment type="similarity">
    <text evidence="1 4">Belongs to the thiolase-like superfamily. Thiolase family.</text>
</comment>
<dbReference type="InterPro" id="IPR020617">
    <property type="entry name" value="Thiolase_C"/>
</dbReference>
<dbReference type="PIRSF" id="PIRSF000429">
    <property type="entry name" value="Ac-CoA_Ac_transf"/>
    <property type="match status" value="1"/>
</dbReference>
<dbReference type="PANTHER" id="PTHR18919">
    <property type="entry name" value="ACETYL-COA C-ACYLTRANSFERASE"/>
    <property type="match status" value="1"/>
</dbReference>
<gene>
    <name evidence="7" type="ORF">HELGO_WM8727</name>
</gene>
<dbReference type="EMBL" id="CACVAY010000145">
    <property type="protein sequence ID" value="CAA6827887.1"/>
    <property type="molecule type" value="Genomic_DNA"/>
</dbReference>
<evidence type="ECO:0000256" key="3">
    <source>
        <dbReference type="ARBA" id="ARBA00023315"/>
    </source>
</evidence>
<proteinExistence type="inferred from homology"/>
<reference evidence="7" key="1">
    <citation type="submission" date="2020-01" db="EMBL/GenBank/DDBJ databases">
        <authorList>
            <person name="Meier V. D."/>
            <person name="Meier V D."/>
        </authorList>
    </citation>
    <scope>NUCLEOTIDE SEQUENCE</scope>
    <source>
        <strain evidence="7">HLG_WM_MAG_07</strain>
    </source>
</reference>
<keyword evidence="3 4" id="KW-0012">Acyltransferase</keyword>
<evidence type="ECO:0000256" key="1">
    <source>
        <dbReference type="ARBA" id="ARBA00010982"/>
    </source>
</evidence>
<dbReference type="Gene3D" id="3.40.47.10">
    <property type="match status" value="1"/>
</dbReference>
<dbReference type="InterPro" id="IPR020616">
    <property type="entry name" value="Thiolase_N"/>
</dbReference>
<feature type="domain" description="Thiolase C-terminal" evidence="6">
    <location>
        <begin position="288"/>
        <end position="396"/>
    </location>
</feature>
<sequence length="404" mass="44173">MPQKPDTVYLVDGLRTPYLTSHDSTHTLSSADLLTSLSQQFLIRQPFLAGDLDAVFVASSTPVQFENLAYTLTKRLHSNASPYYFTANGPLTGNLALSEAIHKISHQQQQLILVGGVDTFPLPKRETTGLTTPNAMGDLLKKMHPVQSLVEQLTGDTKTADTNPALVEHAEKLAMQHLISPDQMSEYAQLSRRRLQYAQRNNLLKMITPLYYPNTNIQKSDHSVSAGLTQHHHKDGLQLLSDDALPVHANAACSALIASGSAVKHYNLPVLATLTAPTFSRTQNLPLENVDNTPNSAVAELLDSHQLSMNDIDYWEYHESSAADILVAKQCADKSTFSSMKNVNIDGGSLALGSAPCTNVFREIVQLAHILKRKKGTYGIATASSTDQHSFAVLLKASQENIHE</sequence>
<evidence type="ECO:0000256" key="4">
    <source>
        <dbReference type="RuleBase" id="RU003557"/>
    </source>
</evidence>
<evidence type="ECO:0000256" key="2">
    <source>
        <dbReference type="ARBA" id="ARBA00022679"/>
    </source>
</evidence>
<keyword evidence="2 4" id="KW-0808">Transferase</keyword>
<evidence type="ECO:0000259" key="5">
    <source>
        <dbReference type="Pfam" id="PF00108"/>
    </source>
</evidence>
<feature type="domain" description="Thiolase N-terminal" evidence="5">
    <location>
        <begin position="8"/>
        <end position="237"/>
    </location>
</feature>
<protein>
    <submittedName>
        <fullName evidence="7">Uncharacterized protein</fullName>
    </submittedName>
</protein>
<dbReference type="InterPro" id="IPR016039">
    <property type="entry name" value="Thiolase-like"/>
</dbReference>
<dbReference type="GO" id="GO:0003988">
    <property type="term" value="F:acetyl-CoA C-acyltransferase activity"/>
    <property type="evidence" value="ECO:0007669"/>
    <property type="project" value="UniProtKB-ARBA"/>
</dbReference>
<evidence type="ECO:0000259" key="6">
    <source>
        <dbReference type="Pfam" id="PF02803"/>
    </source>
</evidence>
<evidence type="ECO:0000313" key="7">
    <source>
        <dbReference type="EMBL" id="CAA6827887.1"/>
    </source>
</evidence>
<organism evidence="7">
    <name type="scientific">uncultured Thiotrichaceae bacterium</name>
    <dbReference type="NCBI Taxonomy" id="298394"/>
    <lineage>
        <taxon>Bacteria</taxon>
        <taxon>Pseudomonadati</taxon>
        <taxon>Pseudomonadota</taxon>
        <taxon>Gammaproteobacteria</taxon>
        <taxon>Thiotrichales</taxon>
        <taxon>Thiotrichaceae</taxon>
        <taxon>environmental samples</taxon>
    </lineage>
</organism>
<dbReference type="Pfam" id="PF00108">
    <property type="entry name" value="Thiolase_N"/>
    <property type="match status" value="1"/>
</dbReference>
<dbReference type="PANTHER" id="PTHR18919:SF151">
    <property type="entry name" value="BLR2427 PROTEIN"/>
    <property type="match status" value="1"/>
</dbReference>
<dbReference type="Pfam" id="PF02803">
    <property type="entry name" value="Thiolase_C"/>
    <property type="match status" value="1"/>
</dbReference>
<dbReference type="InterPro" id="IPR002155">
    <property type="entry name" value="Thiolase"/>
</dbReference>
<dbReference type="SUPFAM" id="SSF53901">
    <property type="entry name" value="Thiolase-like"/>
    <property type="match status" value="1"/>
</dbReference>
<name>A0A6S6UFV5_9GAMM</name>
<accession>A0A6S6UFV5</accession>